<evidence type="ECO:0000313" key="1">
    <source>
        <dbReference type="EMBL" id="OIQ72099.1"/>
    </source>
</evidence>
<proteinExistence type="predicted"/>
<dbReference type="AlphaFoldDB" id="A0A1J5Q3R2"/>
<sequence>MLDFPEKISLVGGQQVNRHLHFFGVAATFKQFEVFTKSFQLMSGQSLAQSSGHQRFFGIGHGNAGGFKNKALKLGKLGPRNRFDLHLQSFN</sequence>
<organism evidence="1">
    <name type="scientific">mine drainage metagenome</name>
    <dbReference type="NCBI Taxonomy" id="410659"/>
    <lineage>
        <taxon>unclassified sequences</taxon>
        <taxon>metagenomes</taxon>
        <taxon>ecological metagenomes</taxon>
    </lineage>
</organism>
<dbReference type="EMBL" id="MLJW01003417">
    <property type="protein sequence ID" value="OIQ72099.1"/>
    <property type="molecule type" value="Genomic_DNA"/>
</dbReference>
<name>A0A1J5Q3R2_9ZZZZ</name>
<protein>
    <submittedName>
        <fullName evidence="1">Uncharacterized protein</fullName>
    </submittedName>
</protein>
<reference evidence="1" key="1">
    <citation type="submission" date="2016-10" db="EMBL/GenBank/DDBJ databases">
        <title>Sequence of Gallionella enrichment culture.</title>
        <authorList>
            <person name="Poehlein A."/>
            <person name="Muehling M."/>
            <person name="Daniel R."/>
        </authorList>
    </citation>
    <scope>NUCLEOTIDE SEQUENCE</scope>
</reference>
<accession>A0A1J5Q3R2</accession>
<comment type="caution">
    <text evidence="1">The sequence shown here is derived from an EMBL/GenBank/DDBJ whole genome shotgun (WGS) entry which is preliminary data.</text>
</comment>
<gene>
    <name evidence="1" type="ORF">GALL_462770</name>
</gene>